<proteinExistence type="predicted"/>
<accession>A0ACC2XSS1</accession>
<dbReference type="Proteomes" id="UP001234202">
    <property type="component" value="Unassembled WGS sequence"/>
</dbReference>
<sequence>MSHRKFEAPRHGSLGFLPRKRAARHRGRVKAFPKASFLANNYSSILWLTGTLEVVIMGRTVISSWDVVWMEKQSRVAHVFAARRREMGQAGQLKME</sequence>
<evidence type="ECO:0000313" key="1">
    <source>
        <dbReference type="EMBL" id="KAJ9126056.1"/>
    </source>
</evidence>
<protein>
    <submittedName>
        <fullName evidence="1">Uncharacterized protein</fullName>
    </submittedName>
</protein>
<keyword evidence="2" id="KW-1185">Reference proteome</keyword>
<name>A0ACC2XSS1_9TREE</name>
<dbReference type="EMBL" id="JASBWV010000006">
    <property type="protein sequence ID" value="KAJ9126056.1"/>
    <property type="molecule type" value="Genomic_DNA"/>
</dbReference>
<evidence type="ECO:0000313" key="2">
    <source>
        <dbReference type="Proteomes" id="UP001234202"/>
    </source>
</evidence>
<organism evidence="1 2">
    <name type="scientific">Naganishia onofrii</name>
    <dbReference type="NCBI Taxonomy" id="1851511"/>
    <lineage>
        <taxon>Eukaryota</taxon>
        <taxon>Fungi</taxon>
        <taxon>Dikarya</taxon>
        <taxon>Basidiomycota</taxon>
        <taxon>Agaricomycotina</taxon>
        <taxon>Tremellomycetes</taxon>
        <taxon>Filobasidiales</taxon>
        <taxon>Filobasidiaceae</taxon>
        <taxon>Naganishia</taxon>
    </lineage>
</organism>
<comment type="caution">
    <text evidence="1">The sequence shown here is derived from an EMBL/GenBank/DDBJ whole genome shotgun (WGS) entry which is preliminary data.</text>
</comment>
<reference evidence="1" key="1">
    <citation type="submission" date="2023-04" db="EMBL/GenBank/DDBJ databases">
        <title>Draft Genome sequencing of Naganishia species isolated from polar environments using Oxford Nanopore Technology.</title>
        <authorList>
            <person name="Leo P."/>
            <person name="Venkateswaran K."/>
        </authorList>
    </citation>
    <scope>NUCLEOTIDE SEQUENCE</scope>
    <source>
        <strain evidence="1">DBVPG 5303</strain>
    </source>
</reference>
<gene>
    <name evidence="1" type="ORF">QFC24_002328</name>
</gene>